<dbReference type="Gene3D" id="3.90.550.10">
    <property type="entry name" value="Spore Coat Polysaccharide Biosynthesis Protein SpsA, Chain A"/>
    <property type="match status" value="1"/>
</dbReference>
<dbReference type="AlphaFoldDB" id="A0A022PK64"/>
<dbReference type="InterPro" id="IPR002495">
    <property type="entry name" value="Glyco_trans_8"/>
</dbReference>
<evidence type="ECO:0000256" key="2">
    <source>
        <dbReference type="ARBA" id="ARBA00004713"/>
    </source>
</evidence>
<dbReference type="Pfam" id="PF08437">
    <property type="entry name" value="Glyco_transf_8C"/>
    <property type="match status" value="1"/>
</dbReference>
<dbReference type="InterPro" id="IPR029044">
    <property type="entry name" value="Nucleotide-diphossugar_trans"/>
</dbReference>
<evidence type="ECO:0000256" key="6">
    <source>
        <dbReference type="ARBA" id="ARBA00022723"/>
    </source>
</evidence>
<evidence type="ECO:0000256" key="8">
    <source>
        <dbReference type="ARBA" id="ARBA00022985"/>
    </source>
</evidence>
<comment type="cofactor">
    <cofactor evidence="1">
        <name>Mg(2+)</name>
        <dbReference type="ChEBI" id="CHEBI:18420"/>
    </cofactor>
</comment>
<keyword evidence="6" id="KW-0479">Metal-binding</keyword>
<evidence type="ECO:0000256" key="3">
    <source>
        <dbReference type="ARBA" id="ARBA00006351"/>
    </source>
</evidence>
<dbReference type="InterPro" id="IPR050748">
    <property type="entry name" value="Glycosyltrans_8_dom-fam"/>
</dbReference>
<protein>
    <submittedName>
        <fullName evidence="10">LPS:glycosyltransferase</fullName>
    </submittedName>
</protein>
<keyword evidence="5 10" id="KW-0808">Transferase</keyword>
<dbReference type="PATRIC" id="fig|1393736.3.peg.2159"/>
<accession>A0A022PK64</accession>
<keyword evidence="8" id="KW-0448">Lipopolysaccharide biosynthesis</keyword>
<sequence>MEISENIINFGFGDCKVTNFAFPGDKFDPSVEHFDVFFGVTNDYLRHAITTTASIIENNRNISFVYHFISSDDLLNYQYSIEEWVKDKKIKIIIHELKDTILNNKEFDSKYSIAAFFRILCPYFSNNDYSLYVDSDVICINNIEDLFIKSSNSTLKAVRDCYFSAKSRIEFLGLKDKNYFNSGVLVFNNKPWIEKQLTKKIINFVLNDTREFDFPDQDAINGCLSNEIECLDDKYNCLVNSQEVNSNILNTDKIVFLHFAGDKKPWFPWYSELPCSKLYIKATAYSPWKNSPYILETKNIVQLRAAYKFYAKNKMIIHFLKYYAKYRYYKIKL</sequence>
<keyword evidence="7" id="KW-0460">Magnesium</keyword>
<organism evidence="10 11">
    <name type="scientific">Photorhabdus aegyptia</name>
    <dbReference type="NCBI Taxonomy" id="2805098"/>
    <lineage>
        <taxon>Bacteria</taxon>
        <taxon>Pseudomonadati</taxon>
        <taxon>Pseudomonadota</taxon>
        <taxon>Gammaproteobacteria</taxon>
        <taxon>Enterobacterales</taxon>
        <taxon>Morganellaceae</taxon>
        <taxon>Photorhabdus</taxon>
    </lineage>
</organism>
<dbReference type="EMBL" id="JFGV01000027">
    <property type="protein sequence ID" value="EYU15353.1"/>
    <property type="molecule type" value="Genomic_DNA"/>
</dbReference>
<evidence type="ECO:0000313" key="11">
    <source>
        <dbReference type="Proteomes" id="UP000023464"/>
    </source>
</evidence>
<dbReference type="RefSeq" id="WP_036778542.1">
    <property type="nucleotide sequence ID" value="NZ_CAWLTM010000088.1"/>
</dbReference>
<dbReference type="Proteomes" id="UP000023464">
    <property type="component" value="Unassembled WGS sequence"/>
</dbReference>
<dbReference type="Pfam" id="PF01501">
    <property type="entry name" value="Glyco_transf_8"/>
    <property type="match status" value="1"/>
</dbReference>
<evidence type="ECO:0000259" key="9">
    <source>
        <dbReference type="Pfam" id="PF08437"/>
    </source>
</evidence>
<evidence type="ECO:0000256" key="7">
    <source>
        <dbReference type="ARBA" id="ARBA00022842"/>
    </source>
</evidence>
<evidence type="ECO:0000313" key="10">
    <source>
        <dbReference type="EMBL" id="EYU15353.1"/>
    </source>
</evidence>
<comment type="pathway">
    <text evidence="2">Bacterial outer membrane biogenesis; LPS core biosynthesis.</text>
</comment>
<reference evidence="10 11" key="1">
    <citation type="submission" date="2014-03" db="EMBL/GenBank/DDBJ databases">
        <title>Draft Genome of Photorhabdus luminescens BA1, an Egyptian Isolate.</title>
        <authorList>
            <person name="Ghazal S."/>
            <person name="Hurst S.G.IV."/>
            <person name="Morris K."/>
            <person name="Thomas K."/>
            <person name="Tisa L.S."/>
        </authorList>
    </citation>
    <scope>NUCLEOTIDE SEQUENCE [LARGE SCALE GENOMIC DNA]</scope>
    <source>
        <strain evidence="10 11">BA1</strain>
    </source>
</reference>
<evidence type="ECO:0000256" key="5">
    <source>
        <dbReference type="ARBA" id="ARBA00022679"/>
    </source>
</evidence>
<dbReference type="GO" id="GO:0008918">
    <property type="term" value="F:lipopolysaccharide 3-alpha-galactosyltransferase activity"/>
    <property type="evidence" value="ECO:0007669"/>
    <property type="project" value="InterPro"/>
</dbReference>
<evidence type="ECO:0000256" key="1">
    <source>
        <dbReference type="ARBA" id="ARBA00001946"/>
    </source>
</evidence>
<evidence type="ECO:0000256" key="4">
    <source>
        <dbReference type="ARBA" id="ARBA00022676"/>
    </source>
</evidence>
<dbReference type="InterPro" id="IPR013645">
    <property type="entry name" value="Glyco_transf_8N"/>
</dbReference>
<dbReference type="SUPFAM" id="SSF53448">
    <property type="entry name" value="Nucleotide-diphospho-sugar transferases"/>
    <property type="match status" value="1"/>
</dbReference>
<keyword evidence="4" id="KW-0328">Glycosyltransferase</keyword>
<comment type="caution">
    <text evidence="10">The sequence shown here is derived from an EMBL/GenBank/DDBJ whole genome shotgun (WGS) entry which is preliminary data.</text>
</comment>
<gene>
    <name evidence="10" type="ORF">BA1DRAFT_02119</name>
</gene>
<proteinExistence type="inferred from homology"/>
<dbReference type="GO" id="GO:0046872">
    <property type="term" value="F:metal ion binding"/>
    <property type="evidence" value="ECO:0007669"/>
    <property type="project" value="UniProtKB-KW"/>
</dbReference>
<keyword evidence="11" id="KW-1185">Reference proteome</keyword>
<dbReference type="PANTHER" id="PTHR13778">
    <property type="entry name" value="GLYCOSYLTRANSFERASE 8 DOMAIN-CONTAINING PROTEIN"/>
    <property type="match status" value="1"/>
</dbReference>
<name>A0A022PK64_9GAMM</name>
<feature type="domain" description="Glycosyl transferase family 8 C-terminal" evidence="9">
    <location>
        <begin position="274"/>
        <end position="330"/>
    </location>
</feature>
<dbReference type="PANTHER" id="PTHR13778:SF47">
    <property type="entry name" value="LIPOPOLYSACCHARIDE 1,3-GALACTOSYLTRANSFERASE"/>
    <property type="match status" value="1"/>
</dbReference>
<comment type="similarity">
    <text evidence="3">Belongs to the glycosyltransferase 8 family.</text>
</comment>